<comment type="catalytic activity">
    <reaction evidence="1">
        <text>ATP + protein L-histidine = ADP + protein N-phospho-L-histidine.</text>
        <dbReference type="EC" id="2.7.13.3"/>
    </reaction>
</comment>
<keyword evidence="5" id="KW-0597">Phosphoprotein</keyword>
<dbReference type="EC" id="2.7.13.3" evidence="4"/>
<dbReference type="InterPro" id="IPR006016">
    <property type="entry name" value="UspA"/>
</dbReference>
<evidence type="ECO:0000256" key="9">
    <source>
        <dbReference type="ARBA" id="ARBA00022777"/>
    </source>
</evidence>
<keyword evidence="10" id="KW-0067">ATP-binding</keyword>
<dbReference type="InterPro" id="IPR005467">
    <property type="entry name" value="His_kinase_dom"/>
</dbReference>
<dbReference type="InterPro" id="IPR027417">
    <property type="entry name" value="P-loop_NTPase"/>
</dbReference>
<keyword evidence="12" id="KW-0902">Two-component regulatory system</keyword>
<dbReference type="Pfam" id="PF02702">
    <property type="entry name" value="KdpD"/>
    <property type="match status" value="1"/>
</dbReference>
<comment type="subcellular location">
    <subcellularLocation>
        <location evidence="3">Cell membrane</location>
    </subcellularLocation>
    <subcellularLocation>
        <location evidence="2">Membrane</location>
        <topology evidence="2">Multi-pass membrane protein</topology>
    </subcellularLocation>
</comment>
<evidence type="ECO:0000259" key="15">
    <source>
        <dbReference type="PROSITE" id="PS50109"/>
    </source>
</evidence>
<name>A0ABN2J435_9ACTN</name>
<dbReference type="Pfam" id="PF02518">
    <property type="entry name" value="HATPase_c"/>
    <property type="match status" value="1"/>
</dbReference>
<reference evidence="16 17" key="1">
    <citation type="journal article" date="2019" name="Int. J. Syst. Evol. Microbiol.">
        <title>The Global Catalogue of Microorganisms (GCM) 10K type strain sequencing project: providing services to taxonomists for standard genome sequencing and annotation.</title>
        <authorList>
            <consortium name="The Broad Institute Genomics Platform"/>
            <consortium name="The Broad Institute Genome Sequencing Center for Infectious Disease"/>
            <person name="Wu L."/>
            <person name="Ma J."/>
        </authorList>
    </citation>
    <scope>NUCLEOTIDE SEQUENCE [LARGE SCALE GENOMIC DNA]</scope>
    <source>
        <strain evidence="16 17">JCM 14718</strain>
    </source>
</reference>
<evidence type="ECO:0000256" key="10">
    <source>
        <dbReference type="ARBA" id="ARBA00022840"/>
    </source>
</evidence>
<dbReference type="InterPro" id="IPR004358">
    <property type="entry name" value="Sig_transdc_His_kin-like_C"/>
</dbReference>
<dbReference type="PROSITE" id="PS50109">
    <property type="entry name" value="HIS_KIN"/>
    <property type="match status" value="1"/>
</dbReference>
<evidence type="ECO:0000256" key="5">
    <source>
        <dbReference type="ARBA" id="ARBA00022553"/>
    </source>
</evidence>
<evidence type="ECO:0000256" key="7">
    <source>
        <dbReference type="ARBA" id="ARBA00022692"/>
    </source>
</evidence>
<feature type="domain" description="Histidine kinase" evidence="15">
    <location>
        <begin position="638"/>
        <end position="851"/>
    </location>
</feature>
<dbReference type="Gene3D" id="3.40.50.620">
    <property type="entry name" value="HUPs"/>
    <property type="match status" value="1"/>
</dbReference>
<feature type="transmembrane region" description="Helical" evidence="14">
    <location>
        <begin position="473"/>
        <end position="492"/>
    </location>
</feature>
<dbReference type="Proteomes" id="UP001500618">
    <property type="component" value="Unassembled WGS sequence"/>
</dbReference>
<evidence type="ECO:0000313" key="16">
    <source>
        <dbReference type="EMBL" id="GAA1717574.1"/>
    </source>
</evidence>
<protein>
    <recommendedName>
        <fullName evidence="4">histidine kinase</fullName>
        <ecNumber evidence="4">2.7.13.3</ecNumber>
    </recommendedName>
</protein>
<dbReference type="SMART" id="SM00388">
    <property type="entry name" value="HisKA"/>
    <property type="match status" value="1"/>
</dbReference>
<dbReference type="InterPro" id="IPR038318">
    <property type="entry name" value="KdpD_sf"/>
</dbReference>
<dbReference type="InterPro" id="IPR036890">
    <property type="entry name" value="HATPase_C_sf"/>
</dbReference>
<keyword evidence="17" id="KW-1185">Reference proteome</keyword>
<dbReference type="InterPro" id="IPR052023">
    <property type="entry name" value="Histidine_kinase_KdpD"/>
</dbReference>
<dbReference type="InterPro" id="IPR036097">
    <property type="entry name" value="HisK_dim/P_sf"/>
</dbReference>
<accession>A0ABN2J435</accession>
<evidence type="ECO:0000256" key="8">
    <source>
        <dbReference type="ARBA" id="ARBA00022741"/>
    </source>
</evidence>
<keyword evidence="13 14" id="KW-0472">Membrane</keyword>
<dbReference type="InterPro" id="IPR025201">
    <property type="entry name" value="KdpD_TM"/>
</dbReference>
<dbReference type="InterPro" id="IPR003852">
    <property type="entry name" value="Sig_transdc_His_kinase_KdpD_N"/>
</dbReference>
<dbReference type="InterPro" id="IPR003661">
    <property type="entry name" value="HisK_dim/P_dom"/>
</dbReference>
<evidence type="ECO:0000256" key="14">
    <source>
        <dbReference type="SAM" id="Phobius"/>
    </source>
</evidence>
<feature type="transmembrane region" description="Helical" evidence="14">
    <location>
        <begin position="396"/>
        <end position="416"/>
    </location>
</feature>
<proteinExistence type="predicted"/>
<dbReference type="CDD" id="cd00082">
    <property type="entry name" value="HisKA"/>
    <property type="match status" value="1"/>
</dbReference>
<evidence type="ECO:0000256" key="6">
    <source>
        <dbReference type="ARBA" id="ARBA00022679"/>
    </source>
</evidence>
<dbReference type="SUPFAM" id="SSF47384">
    <property type="entry name" value="Homodimeric domain of signal transducing histidine kinase"/>
    <property type="match status" value="1"/>
</dbReference>
<keyword evidence="9" id="KW-0418">Kinase</keyword>
<keyword evidence="7 14" id="KW-0812">Transmembrane</keyword>
<dbReference type="Pfam" id="PF00512">
    <property type="entry name" value="HisKA"/>
    <property type="match status" value="1"/>
</dbReference>
<keyword evidence="8" id="KW-0547">Nucleotide-binding</keyword>
<dbReference type="SMART" id="SM00387">
    <property type="entry name" value="HATPase_c"/>
    <property type="match status" value="1"/>
</dbReference>
<dbReference type="Gene3D" id="1.10.287.130">
    <property type="match status" value="1"/>
</dbReference>
<dbReference type="PANTHER" id="PTHR45569">
    <property type="entry name" value="SENSOR PROTEIN KDPD"/>
    <property type="match status" value="1"/>
</dbReference>
<evidence type="ECO:0000256" key="11">
    <source>
        <dbReference type="ARBA" id="ARBA00022989"/>
    </source>
</evidence>
<evidence type="ECO:0000256" key="4">
    <source>
        <dbReference type="ARBA" id="ARBA00012438"/>
    </source>
</evidence>
<gene>
    <name evidence="16" type="ORF">GCM10009765_77600</name>
</gene>
<dbReference type="SUPFAM" id="SSF52402">
    <property type="entry name" value="Adenine nucleotide alpha hydrolases-like"/>
    <property type="match status" value="1"/>
</dbReference>
<comment type="caution">
    <text evidence="16">The sequence shown here is derived from an EMBL/GenBank/DDBJ whole genome shotgun (WGS) entry which is preliminary data.</text>
</comment>
<evidence type="ECO:0000256" key="2">
    <source>
        <dbReference type="ARBA" id="ARBA00004141"/>
    </source>
</evidence>
<evidence type="ECO:0000313" key="17">
    <source>
        <dbReference type="Proteomes" id="UP001500618"/>
    </source>
</evidence>
<keyword evidence="11 14" id="KW-1133">Transmembrane helix</keyword>
<evidence type="ECO:0000256" key="1">
    <source>
        <dbReference type="ARBA" id="ARBA00000085"/>
    </source>
</evidence>
<dbReference type="EMBL" id="BAAANY010000042">
    <property type="protein sequence ID" value="GAA1717574.1"/>
    <property type="molecule type" value="Genomic_DNA"/>
</dbReference>
<keyword evidence="6" id="KW-0808">Transferase</keyword>
<dbReference type="SUPFAM" id="SSF55874">
    <property type="entry name" value="ATPase domain of HSP90 chaperone/DNA topoisomerase II/histidine kinase"/>
    <property type="match status" value="1"/>
</dbReference>
<dbReference type="InterPro" id="IPR003594">
    <property type="entry name" value="HATPase_dom"/>
</dbReference>
<dbReference type="InterPro" id="IPR014729">
    <property type="entry name" value="Rossmann-like_a/b/a_fold"/>
</dbReference>
<sequence>MTTLARESRPYGHTVGMARGLLRIYLGAAPGVGKTYAMLGEAQRRLERGTDVVVGFCETHGRKLTEQRLAGLEVLPRRDVHYKGGTFAEMDVDAILARHPQVAIVDELAHTNIPGMRNEKRWQDVEELLDAGIEVLSTVNVQHLESLNDVVEQITGVPQRETVPDEVVRRADQIELVDMDPDALRKRMAHGNIYPAERVDAALSNYFRVGNLTALRELALLWVADRVDEGMNRYKSDHEIRRIWEARERIVVALTGGSEGETLIRRAARIAARSAGGEVLAVHVLRSDGLTGASPVKLRRQRELVEGVGGSFHTVVGDDVPAALLDFARGVNATQLVMGTSRRSRVARAFAEGIGAAVIADSGDIDVHMVTHAESGGAWRRRLPRLTGGLNWRRRVAALLVAAIGLPALTLAMLAIGGEISTASVLLLYLMLVVLVAIIGGLYPALLAAVVGGLIVNWFFVPPLGTFTISERNNVVALLVYVAVAVAVATVVDRSARRATQAARGRAETAMLASLSRSVLAGNRGVPSLLEQIREAFALSSVTMLERDRDDRSQWQVAGFAGPRPCEKGADADEDVPITDDIRLLMRGHALAAADRRVLVSFAEQAAVALQRARLLRQAAEAERLAEANKMRTALLAAVSHDLRTPLASIKAAISGLRAEDIHLDEADTAELLAAVDESADQLMALVANLLDMSRLHTGTVAPMSQPVGYEEVLRPALRGLEPAELARIQIDVADTLPPVLADPGLLERVVANVVSNAVRHAPAGPVTVSASAHLDQVELRVADRGPGIRPGDRERVFAPFQRLGDRDTGTGVGLGLAVARGFTEAMGGTLTPEDTPGGGVTMVIALPACSQNVDVVVP</sequence>
<dbReference type="PANTHER" id="PTHR45569:SF1">
    <property type="entry name" value="SENSOR PROTEIN KDPD"/>
    <property type="match status" value="1"/>
</dbReference>
<dbReference type="Gene3D" id="3.40.50.300">
    <property type="entry name" value="P-loop containing nucleotide triphosphate hydrolases"/>
    <property type="match status" value="1"/>
</dbReference>
<organism evidence="16 17">
    <name type="scientific">Fodinicola feengrottensis</name>
    <dbReference type="NCBI Taxonomy" id="435914"/>
    <lineage>
        <taxon>Bacteria</taxon>
        <taxon>Bacillati</taxon>
        <taxon>Actinomycetota</taxon>
        <taxon>Actinomycetes</taxon>
        <taxon>Mycobacteriales</taxon>
        <taxon>Fodinicola</taxon>
    </lineage>
</organism>
<dbReference type="PRINTS" id="PR00344">
    <property type="entry name" value="BCTRLSENSOR"/>
</dbReference>
<dbReference type="Pfam" id="PF00582">
    <property type="entry name" value="Usp"/>
    <property type="match status" value="1"/>
</dbReference>
<evidence type="ECO:0000256" key="13">
    <source>
        <dbReference type="ARBA" id="ARBA00023136"/>
    </source>
</evidence>
<dbReference type="Gene3D" id="3.30.565.10">
    <property type="entry name" value="Histidine kinase-like ATPase, C-terminal domain"/>
    <property type="match status" value="1"/>
</dbReference>
<evidence type="ECO:0000256" key="3">
    <source>
        <dbReference type="ARBA" id="ARBA00004236"/>
    </source>
</evidence>
<dbReference type="CDD" id="cd00075">
    <property type="entry name" value="HATPase"/>
    <property type="match status" value="1"/>
</dbReference>
<feature type="transmembrane region" description="Helical" evidence="14">
    <location>
        <begin position="428"/>
        <end position="461"/>
    </location>
</feature>
<evidence type="ECO:0000256" key="12">
    <source>
        <dbReference type="ARBA" id="ARBA00023012"/>
    </source>
</evidence>
<dbReference type="Pfam" id="PF13493">
    <property type="entry name" value="DUF4118"/>
    <property type="match status" value="1"/>
</dbReference>
<dbReference type="Gene3D" id="1.20.120.620">
    <property type="entry name" value="Backbone structure of the membrane domain of e. Coli histidine kinase receptor kdpd"/>
    <property type="match status" value="1"/>
</dbReference>